<reference evidence="2 3" key="1">
    <citation type="journal article" date="2021" name="Elife">
        <title>Chloroplast acquisition without the gene transfer in kleptoplastic sea slugs, Plakobranchus ocellatus.</title>
        <authorList>
            <person name="Maeda T."/>
            <person name="Takahashi S."/>
            <person name="Yoshida T."/>
            <person name="Shimamura S."/>
            <person name="Takaki Y."/>
            <person name="Nagai Y."/>
            <person name="Toyoda A."/>
            <person name="Suzuki Y."/>
            <person name="Arimoto A."/>
            <person name="Ishii H."/>
            <person name="Satoh N."/>
            <person name="Nishiyama T."/>
            <person name="Hasebe M."/>
            <person name="Maruyama T."/>
            <person name="Minagawa J."/>
            <person name="Obokata J."/>
            <person name="Shigenobu S."/>
        </authorList>
    </citation>
    <scope>NUCLEOTIDE SEQUENCE [LARGE SCALE GENOMIC DNA]</scope>
</reference>
<evidence type="ECO:0000313" key="2">
    <source>
        <dbReference type="EMBL" id="GFO44162.1"/>
    </source>
</evidence>
<feature type="region of interest" description="Disordered" evidence="1">
    <location>
        <begin position="53"/>
        <end position="92"/>
    </location>
</feature>
<dbReference type="AlphaFoldDB" id="A0AAV4DIS5"/>
<evidence type="ECO:0000256" key="1">
    <source>
        <dbReference type="SAM" id="MobiDB-lite"/>
    </source>
</evidence>
<name>A0AAV4DIS5_9GAST</name>
<sequence>MNLELVKETKDQPINRKRNISNTKHVNIAQRQAAEGNRGRIKNIRREGFREEEGRILPSVDTGGNVPVVGGGGEGGGVRFGKKGGRGGGQVG</sequence>
<comment type="caution">
    <text evidence="2">The sequence shown here is derived from an EMBL/GenBank/DDBJ whole genome shotgun (WGS) entry which is preliminary data.</text>
</comment>
<keyword evidence="3" id="KW-1185">Reference proteome</keyword>
<proteinExistence type="predicted"/>
<dbReference type="Proteomes" id="UP000735302">
    <property type="component" value="Unassembled WGS sequence"/>
</dbReference>
<feature type="compositionally biased region" description="Gly residues" evidence="1">
    <location>
        <begin position="69"/>
        <end position="79"/>
    </location>
</feature>
<accession>A0AAV4DIS5</accession>
<protein>
    <submittedName>
        <fullName evidence="2">Uncharacterized protein</fullName>
    </submittedName>
</protein>
<organism evidence="2 3">
    <name type="scientific">Plakobranchus ocellatus</name>
    <dbReference type="NCBI Taxonomy" id="259542"/>
    <lineage>
        <taxon>Eukaryota</taxon>
        <taxon>Metazoa</taxon>
        <taxon>Spiralia</taxon>
        <taxon>Lophotrochozoa</taxon>
        <taxon>Mollusca</taxon>
        <taxon>Gastropoda</taxon>
        <taxon>Heterobranchia</taxon>
        <taxon>Euthyneura</taxon>
        <taxon>Panpulmonata</taxon>
        <taxon>Sacoglossa</taxon>
        <taxon>Placobranchoidea</taxon>
        <taxon>Plakobranchidae</taxon>
        <taxon>Plakobranchus</taxon>
    </lineage>
</organism>
<dbReference type="EMBL" id="BLXT01007928">
    <property type="protein sequence ID" value="GFO44162.1"/>
    <property type="molecule type" value="Genomic_DNA"/>
</dbReference>
<evidence type="ECO:0000313" key="3">
    <source>
        <dbReference type="Proteomes" id="UP000735302"/>
    </source>
</evidence>
<gene>
    <name evidence="2" type="ORF">PoB_007066700</name>
</gene>